<evidence type="ECO:0000256" key="8">
    <source>
        <dbReference type="ARBA" id="ARBA00038436"/>
    </source>
</evidence>
<feature type="domain" description="Tripartite ATP-independent periplasmic transporters DctQ component" evidence="10">
    <location>
        <begin position="28"/>
        <end position="158"/>
    </location>
</feature>
<proteinExistence type="inferred from homology"/>
<keyword evidence="2" id="KW-0813">Transport</keyword>
<organism evidence="11 12">
    <name type="scientific">Natronincola ferrireducens</name>
    <dbReference type="NCBI Taxonomy" id="393762"/>
    <lineage>
        <taxon>Bacteria</taxon>
        <taxon>Bacillati</taxon>
        <taxon>Bacillota</taxon>
        <taxon>Clostridia</taxon>
        <taxon>Peptostreptococcales</taxon>
        <taxon>Natronincolaceae</taxon>
        <taxon>Natronincola</taxon>
    </lineage>
</organism>
<dbReference type="PANTHER" id="PTHR35011">
    <property type="entry name" value="2,3-DIKETO-L-GULONATE TRAP TRANSPORTER SMALL PERMEASE PROTEIN YIAM"/>
    <property type="match status" value="1"/>
</dbReference>
<dbReference type="EMBL" id="FNFP01000001">
    <property type="protein sequence ID" value="SDJ92005.1"/>
    <property type="molecule type" value="Genomic_DNA"/>
</dbReference>
<evidence type="ECO:0000256" key="5">
    <source>
        <dbReference type="ARBA" id="ARBA00022692"/>
    </source>
</evidence>
<dbReference type="Proteomes" id="UP000198718">
    <property type="component" value="Unassembled WGS sequence"/>
</dbReference>
<keyword evidence="7 9" id="KW-0472">Membrane</keyword>
<keyword evidence="4" id="KW-0997">Cell inner membrane</keyword>
<dbReference type="PANTHER" id="PTHR35011:SF2">
    <property type="entry name" value="2,3-DIKETO-L-GULONATE TRAP TRANSPORTER SMALL PERMEASE PROTEIN YIAM"/>
    <property type="match status" value="1"/>
</dbReference>
<comment type="subcellular location">
    <subcellularLocation>
        <location evidence="1">Cell inner membrane</location>
        <topology evidence="1">Multi-pass membrane protein</topology>
    </subcellularLocation>
</comment>
<evidence type="ECO:0000256" key="6">
    <source>
        <dbReference type="ARBA" id="ARBA00022989"/>
    </source>
</evidence>
<reference evidence="11 12" key="1">
    <citation type="submission" date="2016-10" db="EMBL/GenBank/DDBJ databases">
        <authorList>
            <person name="de Groot N.N."/>
        </authorList>
    </citation>
    <scope>NUCLEOTIDE SEQUENCE [LARGE SCALE GENOMIC DNA]</scope>
    <source>
        <strain evidence="11 12">DSM 18346</strain>
    </source>
</reference>
<dbReference type="AlphaFoldDB" id="A0A1G8XQ49"/>
<dbReference type="Pfam" id="PF04290">
    <property type="entry name" value="DctQ"/>
    <property type="match status" value="1"/>
</dbReference>
<dbReference type="GO" id="GO:0015740">
    <property type="term" value="P:C4-dicarboxylate transport"/>
    <property type="evidence" value="ECO:0007669"/>
    <property type="project" value="TreeGrafter"/>
</dbReference>
<name>A0A1G8XQ49_9FIRM</name>
<dbReference type="RefSeq" id="WP_090549253.1">
    <property type="nucleotide sequence ID" value="NZ_FNFP01000001.1"/>
</dbReference>
<keyword evidence="12" id="KW-1185">Reference proteome</keyword>
<accession>A0A1G8XQ49</accession>
<evidence type="ECO:0000256" key="2">
    <source>
        <dbReference type="ARBA" id="ARBA00022448"/>
    </source>
</evidence>
<evidence type="ECO:0000313" key="12">
    <source>
        <dbReference type="Proteomes" id="UP000198718"/>
    </source>
</evidence>
<sequence>MKNVVKKIINFYNAAEEYILVASLAFTVILVFIQVVMRYVFNQSLSWSEELCRYIFIWQVWLGASLGFRTKKHIAIEMIYDKLKGRGKIIYMFMSKIITLAFNVFLVKYGFQLVQTMIARGTVSSGMRIPLYIVYLSVPVSSLVIVCRIIGGIYSDARGLVFIKSEGSEA</sequence>
<evidence type="ECO:0000256" key="1">
    <source>
        <dbReference type="ARBA" id="ARBA00004429"/>
    </source>
</evidence>
<evidence type="ECO:0000256" key="3">
    <source>
        <dbReference type="ARBA" id="ARBA00022475"/>
    </source>
</evidence>
<feature type="transmembrane region" description="Helical" evidence="9">
    <location>
        <begin position="20"/>
        <end position="41"/>
    </location>
</feature>
<dbReference type="InterPro" id="IPR007387">
    <property type="entry name" value="TRAP_DctQ"/>
</dbReference>
<protein>
    <submittedName>
        <fullName evidence="11">TRAP-type C4-dicarboxylate transport system, small permease component</fullName>
    </submittedName>
</protein>
<evidence type="ECO:0000259" key="10">
    <source>
        <dbReference type="Pfam" id="PF04290"/>
    </source>
</evidence>
<dbReference type="STRING" id="393762.SAMN05660472_00277"/>
<keyword evidence="3" id="KW-1003">Cell membrane</keyword>
<evidence type="ECO:0000313" key="11">
    <source>
        <dbReference type="EMBL" id="SDJ92005.1"/>
    </source>
</evidence>
<dbReference type="GO" id="GO:0005886">
    <property type="term" value="C:plasma membrane"/>
    <property type="evidence" value="ECO:0007669"/>
    <property type="project" value="UniProtKB-SubCell"/>
</dbReference>
<keyword evidence="5 9" id="KW-0812">Transmembrane</keyword>
<comment type="similarity">
    <text evidence="8">Belongs to the TRAP transporter small permease family.</text>
</comment>
<gene>
    <name evidence="11" type="ORF">SAMN05660472_00277</name>
</gene>
<evidence type="ECO:0000256" key="7">
    <source>
        <dbReference type="ARBA" id="ARBA00023136"/>
    </source>
</evidence>
<keyword evidence="6 9" id="KW-1133">Transmembrane helix</keyword>
<dbReference type="OrthoDB" id="9814265at2"/>
<feature type="transmembrane region" description="Helical" evidence="9">
    <location>
        <begin position="89"/>
        <end position="111"/>
    </location>
</feature>
<evidence type="ECO:0000256" key="4">
    <source>
        <dbReference type="ARBA" id="ARBA00022519"/>
    </source>
</evidence>
<feature type="transmembrane region" description="Helical" evidence="9">
    <location>
        <begin position="131"/>
        <end position="154"/>
    </location>
</feature>
<evidence type="ECO:0000256" key="9">
    <source>
        <dbReference type="SAM" id="Phobius"/>
    </source>
</evidence>
<dbReference type="InterPro" id="IPR055348">
    <property type="entry name" value="DctQ"/>
</dbReference>
<feature type="transmembrane region" description="Helical" evidence="9">
    <location>
        <begin position="53"/>
        <end position="68"/>
    </location>
</feature>
<dbReference type="GO" id="GO:0022857">
    <property type="term" value="F:transmembrane transporter activity"/>
    <property type="evidence" value="ECO:0007669"/>
    <property type="project" value="TreeGrafter"/>
</dbReference>